<evidence type="ECO:0000256" key="2">
    <source>
        <dbReference type="SAM" id="SignalP"/>
    </source>
</evidence>
<dbReference type="SUPFAM" id="SSF63829">
    <property type="entry name" value="Calcium-dependent phosphotriesterase"/>
    <property type="match status" value="1"/>
</dbReference>
<dbReference type="Proteomes" id="UP001202961">
    <property type="component" value="Unassembled WGS sequence"/>
</dbReference>
<comment type="caution">
    <text evidence="3">The sequence shown here is derived from an EMBL/GenBank/DDBJ whole genome shotgun (WGS) entry which is preliminary data.</text>
</comment>
<feature type="region of interest" description="Disordered" evidence="1">
    <location>
        <begin position="192"/>
        <end position="216"/>
    </location>
</feature>
<keyword evidence="4" id="KW-1185">Reference proteome</keyword>
<protein>
    <submittedName>
        <fullName evidence="3">Esterase-like activity of phytase family protein</fullName>
    </submittedName>
</protein>
<reference evidence="3 4" key="1">
    <citation type="journal article" date="2022" name="Syst. Appl. Microbiol.">
        <title>Rhodopirellula aestuarii sp. nov., a novel member of the genus Rhodopirellula isolated from brackish sediments collected in the Tagus River estuary, Portugal.</title>
        <authorList>
            <person name="Vitorino I.R."/>
            <person name="Klimek D."/>
            <person name="Calusinska M."/>
            <person name="Lobo-da-Cunha A."/>
            <person name="Vasconcelos V."/>
            <person name="Lage O.M."/>
        </authorList>
    </citation>
    <scope>NUCLEOTIDE SEQUENCE [LARGE SCALE GENOMIC DNA]</scope>
    <source>
        <strain evidence="3 4">ICT_H3.1</strain>
    </source>
</reference>
<dbReference type="RefSeq" id="WP_250930139.1">
    <property type="nucleotide sequence ID" value="NZ_JAMQBK010000047.1"/>
</dbReference>
<evidence type="ECO:0000256" key="1">
    <source>
        <dbReference type="SAM" id="MobiDB-lite"/>
    </source>
</evidence>
<organism evidence="3 4">
    <name type="scientific">Aporhodopirellula aestuarii</name>
    <dbReference type="NCBI Taxonomy" id="2950107"/>
    <lineage>
        <taxon>Bacteria</taxon>
        <taxon>Pseudomonadati</taxon>
        <taxon>Planctomycetota</taxon>
        <taxon>Planctomycetia</taxon>
        <taxon>Pirellulales</taxon>
        <taxon>Pirellulaceae</taxon>
        <taxon>Aporhodopirellula</taxon>
    </lineage>
</organism>
<evidence type="ECO:0000313" key="3">
    <source>
        <dbReference type="EMBL" id="MCM2372505.1"/>
    </source>
</evidence>
<dbReference type="EMBL" id="JAMQBK010000047">
    <property type="protein sequence ID" value="MCM2372505.1"/>
    <property type="molecule type" value="Genomic_DNA"/>
</dbReference>
<gene>
    <name evidence="3" type="ORF">NB063_17995</name>
</gene>
<accession>A0ABT0U7H6</accession>
<feature type="signal peptide" evidence="2">
    <location>
        <begin position="1"/>
        <end position="25"/>
    </location>
</feature>
<sequence>MIRTHQSSIRLCLLAVVSLSLLALADKPKLQSVTLSGTSGLTESSGLAFSSLDANCVWTHNDSGDRARLFCFHTQTGALTGSCDLLSADSVDWESMTSVAATSDRATKLIVADSGDNDAVRANITLYRFDEPAPHKQTRLKPSEYETLRVRFPDGPVDCEAIWHDPTERCVLLLAKGRLPLAAVYRVADEDWGTSQSDPQGDKRAGQRIPNAAQENSRATKYVVTATHIATLALPMATGADRDPASGDVWIASYFQAFCFRRGQHANLVEQLGAVPLAIEMPRLRQIEAIAVDRESNVWVTSEGTPAILQRLATGKLHR</sequence>
<feature type="chain" id="PRO_5046309942" evidence="2">
    <location>
        <begin position="26"/>
        <end position="319"/>
    </location>
</feature>
<name>A0ABT0U7H6_9BACT</name>
<proteinExistence type="predicted"/>
<evidence type="ECO:0000313" key="4">
    <source>
        <dbReference type="Proteomes" id="UP001202961"/>
    </source>
</evidence>
<keyword evidence="2" id="KW-0732">Signal</keyword>